<dbReference type="AlphaFoldDB" id="A0A4R3TPI2"/>
<sequence length="83" mass="9642">MCNGNFNRGFNDGNFFNKGCNCCSCNNNYDDALFREVERIAHHAACRRARENRCARQFVNCMRSIEGDFGCGCNNNWNNCNRW</sequence>
<proteinExistence type="predicted"/>
<dbReference type="GeneID" id="73795598"/>
<dbReference type="RefSeq" id="WP_008688543.1">
    <property type="nucleotide sequence ID" value="NZ_AP024510.1"/>
</dbReference>
<evidence type="ECO:0000313" key="1">
    <source>
        <dbReference type="EMBL" id="TCU63545.1"/>
    </source>
</evidence>
<dbReference type="Proteomes" id="UP000295773">
    <property type="component" value="Unassembled WGS sequence"/>
</dbReference>
<evidence type="ECO:0000313" key="2">
    <source>
        <dbReference type="Proteomes" id="UP000295773"/>
    </source>
</evidence>
<dbReference type="EMBL" id="SMBP01000001">
    <property type="protein sequence ID" value="TCU63545.1"/>
    <property type="molecule type" value="Genomic_DNA"/>
</dbReference>
<keyword evidence="2" id="KW-1185">Reference proteome</keyword>
<organism evidence="1 2">
    <name type="scientific">Longicatena caecimuris</name>
    <dbReference type="NCBI Taxonomy" id="1796635"/>
    <lineage>
        <taxon>Bacteria</taxon>
        <taxon>Bacillati</taxon>
        <taxon>Bacillota</taxon>
        <taxon>Erysipelotrichia</taxon>
        <taxon>Erysipelotrichales</taxon>
        <taxon>Erysipelotrichaceae</taxon>
        <taxon>Longicatena</taxon>
    </lineage>
</organism>
<name>A0A4R3TPI2_9FIRM</name>
<gene>
    <name evidence="1" type="ORF">EDD61_101198</name>
</gene>
<reference evidence="1 2" key="1">
    <citation type="submission" date="2019-03" db="EMBL/GenBank/DDBJ databases">
        <title>Genomic Encyclopedia of Type Strains, Phase IV (KMG-IV): sequencing the most valuable type-strain genomes for metagenomic binning, comparative biology and taxonomic classification.</title>
        <authorList>
            <person name="Goeker M."/>
        </authorList>
    </citation>
    <scope>NUCLEOTIDE SEQUENCE [LARGE SCALE GENOMIC DNA]</scope>
    <source>
        <strain evidence="1 2">DSM 29481</strain>
    </source>
</reference>
<protein>
    <submittedName>
        <fullName evidence="1">Uncharacterized protein</fullName>
    </submittedName>
</protein>
<accession>A0A4R3TPI2</accession>
<comment type="caution">
    <text evidence="1">The sequence shown here is derived from an EMBL/GenBank/DDBJ whole genome shotgun (WGS) entry which is preliminary data.</text>
</comment>